<dbReference type="SUPFAM" id="SSF100879">
    <property type="entry name" value="Lesion bypass DNA polymerase (Y-family), little finger domain"/>
    <property type="match status" value="1"/>
</dbReference>
<evidence type="ECO:0000313" key="2">
    <source>
        <dbReference type="EMBL" id="MBD2739926.1"/>
    </source>
</evidence>
<gene>
    <name evidence="2" type="ORF">H6H03_39910</name>
</gene>
<organism evidence="2 3">
    <name type="scientific">Nostoc paludosum FACHB-159</name>
    <dbReference type="NCBI Taxonomy" id="2692908"/>
    <lineage>
        <taxon>Bacteria</taxon>
        <taxon>Bacillati</taxon>
        <taxon>Cyanobacteriota</taxon>
        <taxon>Cyanophyceae</taxon>
        <taxon>Nostocales</taxon>
        <taxon>Nostocaceae</taxon>
        <taxon>Nostoc</taxon>
    </lineage>
</organism>
<dbReference type="Pfam" id="PF11799">
    <property type="entry name" value="IMS_C"/>
    <property type="match status" value="1"/>
</dbReference>
<proteinExistence type="predicted"/>
<comment type="caution">
    <text evidence="2">The sequence shown here is derived from an EMBL/GenBank/DDBJ whole genome shotgun (WGS) entry which is preliminary data.</text>
</comment>
<feature type="domain" description="DNA polymerase Y-family little finger" evidence="1">
    <location>
        <begin position="12"/>
        <end position="63"/>
    </location>
</feature>
<evidence type="ECO:0000313" key="3">
    <source>
        <dbReference type="Proteomes" id="UP000637383"/>
    </source>
</evidence>
<evidence type="ECO:0000259" key="1">
    <source>
        <dbReference type="Pfam" id="PF11799"/>
    </source>
</evidence>
<name>A0ABR8KK64_9NOSO</name>
<sequence>MTRLAAIECYRAAVLHELEQIAQIVQQRLEQNSTKGRTLTLKIKFSDYQCDLNDNLAKRSRNTSLCMSLKG</sequence>
<keyword evidence="3" id="KW-1185">Reference proteome</keyword>
<dbReference type="EMBL" id="JACJTU010000142">
    <property type="protein sequence ID" value="MBD2739926.1"/>
    <property type="molecule type" value="Genomic_DNA"/>
</dbReference>
<accession>A0ABR8KK64</accession>
<dbReference type="InterPro" id="IPR017961">
    <property type="entry name" value="DNA_pol_Y-fam_little_finger"/>
</dbReference>
<protein>
    <recommendedName>
        <fullName evidence="1">DNA polymerase Y-family little finger domain-containing protein</fullName>
    </recommendedName>
</protein>
<dbReference type="InterPro" id="IPR036775">
    <property type="entry name" value="DNA_pol_Y-fam_lit_finger_sf"/>
</dbReference>
<reference evidence="2 3" key="1">
    <citation type="journal article" date="2020" name="ISME J.">
        <title>Comparative genomics reveals insights into cyanobacterial evolution and habitat adaptation.</title>
        <authorList>
            <person name="Chen M.Y."/>
            <person name="Teng W.K."/>
            <person name="Zhao L."/>
            <person name="Hu C.X."/>
            <person name="Zhou Y.K."/>
            <person name="Han B.P."/>
            <person name="Song L.R."/>
            <person name="Shu W.S."/>
        </authorList>
    </citation>
    <scope>NUCLEOTIDE SEQUENCE [LARGE SCALE GENOMIC DNA]</scope>
    <source>
        <strain evidence="2 3">FACHB-159</strain>
    </source>
</reference>
<dbReference type="Gene3D" id="3.30.1490.100">
    <property type="entry name" value="DNA polymerase, Y-family, little finger domain"/>
    <property type="match status" value="1"/>
</dbReference>
<dbReference type="Proteomes" id="UP000637383">
    <property type="component" value="Unassembled WGS sequence"/>
</dbReference>
<dbReference type="RefSeq" id="WP_190960394.1">
    <property type="nucleotide sequence ID" value="NZ_JACJTU010000142.1"/>
</dbReference>